<name>A0A0A9G4K8_ARUDO</name>
<organism evidence="1">
    <name type="scientific">Arundo donax</name>
    <name type="common">Giant reed</name>
    <name type="synonym">Donax arundinaceus</name>
    <dbReference type="NCBI Taxonomy" id="35708"/>
    <lineage>
        <taxon>Eukaryota</taxon>
        <taxon>Viridiplantae</taxon>
        <taxon>Streptophyta</taxon>
        <taxon>Embryophyta</taxon>
        <taxon>Tracheophyta</taxon>
        <taxon>Spermatophyta</taxon>
        <taxon>Magnoliopsida</taxon>
        <taxon>Liliopsida</taxon>
        <taxon>Poales</taxon>
        <taxon>Poaceae</taxon>
        <taxon>PACMAD clade</taxon>
        <taxon>Arundinoideae</taxon>
        <taxon>Arundineae</taxon>
        <taxon>Arundo</taxon>
    </lineage>
</organism>
<proteinExistence type="predicted"/>
<reference evidence="1" key="1">
    <citation type="submission" date="2014-09" db="EMBL/GenBank/DDBJ databases">
        <authorList>
            <person name="Magalhaes I.L.F."/>
            <person name="Oliveira U."/>
            <person name="Santos F.R."/>
            <person name="Vidigal T.H.D.A."/>
            <person name="Brescovit A.D."/>
            <person name="Santos A.J."/>
        </authorList>
    </citation>
    <scope>NUCLEOTIDE SEQUENCE</scope>
    <source>
        <tissue evidence="1">Shoot tissue taken approximately 20 cm above the soil surface</tissue>
    </source>
</reference>
<evidence type="ECO:0000313" key="1">
    <source>
        <dbReference type="EMBL" id="JAE17476.1"/>
    </source>
</evidence>
<accession>A0A0A9G4K8</accession>
<dbReference type="EMBL" id="GBRH01180420">
    <property type="protein sequence ID" value="JAE17476.1"/>
    <property type="molecule type" value="Transcribed_RNA"/>
</dbReference>
<dbReference type="AlphaFoldDB" id="A0A0A9G4K8"/>
<reference evidence="1" key="2">
    <citation type="journal article" date="2015" name="Data Brief">
        <title>Shoot transcriptome of the giant reed, Arundo donax.</title>
        <authorList>
            <person name="Barrero R.A."/>
            <person name="Guerrero F.D."/>
            <person name="Moolhuijzen P."/>
            <person name="Goolsby J.A."/>
            <person name="Tidwell J."/>
            <person name="Bellgard S.E."/>
            <person name="Bellgard M.I."/>
        </authorList>
    </citation>
    <scope>NUCLEOTIDE SEQUENCE</scope>
    <source>
        <tissue evidence="1">Shoot tissue taken approximately 20 cm above the soil surface</tissue>
    </source>
</reference>
<protein>
    <submittedName>
        <fullName evidence="1">Uncharacterized protein</fullName>
    </submittedName>
</protein>
<sequence length="74" mass="8701">MPQKSHSKHLCRKGKNMPVTNLIFISYSSRKKKSMPVINLIFISYSSRKKEKQAIYFLDIHILGSKWGQENFEN</sequence>